<dbReference type="InterPro" id="IPR003439">
    <property type="entry name" value="ABC_transporter-like_ATP-bd"/>
</dbReference>
<keyword evidence="3" id="KW-0547">Nucleotide-binding</keyword>
<reference evidence="6 7" key="1">
    <citation type="submission" date="2019-12" db="EMBL/GenBank/DDBJ databases">
        <title>Microbes associate with the intestines of laboratory mice.</title>
        <authorList>
            <person name="Navarre W."/>
            <person name="Wong E."/>
        </authorList>
    </citation>
    <scope>NUCLEOTIDE SEQUENCE [LARGE SCALE GENOMIC DNA]</scope>
    <source>
        <strain evidence="6 7">NM82_D38</strain>
    </source>
</reference>
<evidence type="ECO:0000259" key="5">
    <source>
        <dbReference type="PROSITE" id="PS50893"/>
    </source>
</evidence>
<name>A0A6L6YFS3_9BURK</name>
<dbReference type="InterPro" id="IPR027417">
    <property type="entry name" value="P-loop_NTPase"/>
</dbReference>
<keyword evidence="2" id="KW-0472">Membrane</keyword>
<keyword evidence="4 6" id="KW-0067">ATP-binding</keyword>
<dbReference type="EMBL" id="WSRP01000011">
    <property type="protein sequence ID" value="MVX56510.1"/>
    <property type="molecule type" value="Genomic_DNA"/>
</dbReference>
<organism evidence="6 7">
    <name type="scientific">Parasutterella muris</name>
    <dbReference type="NCBI Taxonomy" id="2565572"/>
    <lineage>
        <taxon>Bacteria</taxon>
        <taxon>Pseudomonadati</taxon>
        <taxon>Pseudomonadota</taxon>
        <taxon>Betaproteobacteria</taxon>
        <taxon>Burkholderiales</taxon>
        <taxon>Sutterellaceae</taxon>
        <taxon>Parasutterella</taxon>
    </lineage>
</organism>
<dbReference type="Proteomes" id="UP000472580">
    <property type="component" value="Unassembled WGS sequence"/>
</dbReference>
<dbReference type="PANTHER" id="PTHR42939">
    <property type="entry name" value="ABC TRANSPORTER ATP-BINDING PROTEIN ALBC-RELATED"/>
    <property type="match status" value="1"/>
</dbReference>
<accession>A0A6L6YFS3</accession>
<keyword evidence="7" id="KW-1185">Reference proteome</keyword>
<comment type="caution">
    <text evidence="6">The sequence shown here is derived from an EMBL/GenBank/DDBJ whole genome shotgun (WGS) entry which is preliminary data.</text>
</comment>
<dbReference type="InterPro" id="IPR003593">
    <property type="entry name" value="AAA+_ATPase"/>
</dbReference>
<evidence type="ECO:0000256" key="1">
    <source>
        <dbReference type="ARBA" id="ARBA00022448"/>
    </source>
</evidence>
<evidence type="ECO:0000313" key="7">
    <source>
        <dbReference type="Proteomes" id="UP000472580"/>
    </source>
</evidence>
<evidence type="ECO:0000313" key="6">
    <source>
        <dbReference type="EMBL" id="MVX56510.1"/>
    </source>
</evidence>
<dbReference type="GO" id="GO:0016887">
    <property type="term" value="F:ATP hydrolysis activity"/>
    <property type="evidence" value="ECO:0007669"/>
    <property type="project" value="InterPro"/>
</dbReference>
<evidence type="ECO:0000256" key="2">
    <source>
        <dbReference type="ARBA" id="ARBA00022475"/>
    </source>
</evidence>
<proteinExistence type="predicted"/>
<gene>
    <name evidence="6" type="ORF">E5987_04715</name>
</gene>
<dbReference type="SMART" id="SM00382">
    <property type="entry name" value="AAA"/>
    <property type="match status" value="1"/>
</dbReference>
<dbReference type="CDD" id="cd03230">
    <property type="entry name" value="ABC_DR_subfamily_A"/>
    <property type="match status" value="1"/>
</dbReference>
<dbReference type="PROSITE" id="PS50893">
    <property type="entry name" value="ABC_TRANSPORTER_2"/>
    <property type="match status" value="1"/>
</dbReference>
<sequence length="245" mass="26704">MNAVECRDLFFNRGKRSVLKGISLQIAPGELVALIGPNGAGKSTLIKLLLGLLKPASGSVRIFEKEAGSDPLNVGYLPENVSFYSGMTFEEHLSYFASLKGVGRDRVEELISVLGLECVRKQTLNRSSKGQKQRLGLAQAILSKPGLLLLDEPTVGLDPQASAFMYQELHRLKEAGCAVLVCTHELLLAQAYMDRALMICGGKKAAEGTCREMIRQSGLSEETAEMSLLDIYCRVLDKENGKEVL</sequence>
<feature type="domain" description="ABC transporter" evidence="5">
    <location>
        <begin position="4"/>
        <end position="226"/>
    </location>
</feature>
<dbReference type="OrthoDB" id="9804819at2"/>
<dbReference type="GO" id="GO:0005524">
    <property type="term" value="F:ATP binding"/>
    <property type="evidence" value="ECO:0007669"/>
    <property type="project" value="UniProtKB-KW"/>
</dbReference>
<dbReference type="PANTHER" id="PTHR42939:SF1">
    <property type="entry name" value="ABC TRANSPORTER ATP-BINDING PROTEIN ALBC-RELATED"/>
    <property type="match status" value="1"/>
</dbReference>
<keyword evidence="2" id="KW-1003">Cell membrane</keyword>
<evidence type="ECO:0000256" key="4">
    <source>
        <dbReference type="ARBA" id="ARBA00022840"/>
    </source>
</evidence>
<evidence type="ECO:0000256" key="3">
    <source>
        <dbReference type="ARBA" id="ARBA00022741"/>
    </source>
</evidence>
<dbReference type="SUPFAM" id="SSF52540">
    <property type="entry name" value="P-loop containing nucleoside triphosphate hydrolases"/>
    <property type="match status" value="1"/>
</dbReference>
<dbReference type="Gene3D" id="3.40.50.300">
    <property type="entry name" value="P-loop containing nucleotide triphosphate hydrolases"/>
    <property type="match status" value="1"/>
</dbReference>
<dbReference type="Pfam" id="PF00005">
    <property type="entry name" value="ABC_tran"/>
    <property type="match status" value="1"/>
</dbReference>
<dbReference type="RefSeq" id="WP_160334945.1">
    <property type="nucleotide sequence ID" value="NZ_CALPCV010000005.1"/>
</dbReference>
<dbReference type="AlphaFoldDB" id="A0A6L6YFS3"/>
<keyword evidence="1" id="KW-0813">Transport</keyword>
<dbReference type="InterPro" id="IPR051782">
    <property type="entry name" value="ABC_Transporter_VariousFunc"/>
</dbReference>
<protein>
    <submittedName>
        <fullName evidence="6">ATP-binding cassette domain-containing protein</fullName>
    </submittedName>
</protein>